<evidence type="ECO:0000256" key="2">
    <source>
        <dbReference type="ARBA" id="ARBA00022679"/>
    </source>
</evidence>
<evidence type="ECO:0000256" key="1">
    <source>
        <dbReference type="ARBA" id="ARBA00022603"/>
    </source>
</evidence>
<accession>A0A2T1G072</accession>
<dbReference type="GO" id="GO:0032259">
    <property type="term" value="P:methylation"/>
    <property type="evidence" value="ECO:0007669"/>
    <property type="project" value="UniProtKB-KW"/>
</dbReference>
<gene>
    <name evidence="3" type="ORF">C7B77_22625</name>
</gene>
<dbReference type="InterPro" id="IPR003788">
    <property type="entry name" value="NDUFAF7"/>
</dbReference>
<dbReference type="PANTHER" id="PTHR12049:SF7">
    <property type="entry name" value="PROTEIN ARGININE METHYLTRANSFERASE NDUFAF7, MITOCHONDRIAL"/>
    <property type="match status" value="1"/>
</dbReference>
<keyword evidence="4" id="KW-1185">Reference proteome</keyword>
<dbReference type="Gene3D" id="3.40.50.12710">
    <property type="match status" value="1"/>
</dbReference>
<dbReference type="AlphaFoldDB" id="A0A2T1G072"/>
<evidence type="ECO:0008006" key="5">
    <source>
        <dbReference type="Google" id="ProtNLM"/>
    </source>
</evidence>
<evidence type="ECO:0000313" key="3">
    <source>
        <dbReference type="EMBL" id="PSB50570.1"/>
    </source>
</evidence>
<reference evidence="3 4" key="1">
    <citation type="submission" date="2018-03" db="EMBL/GenBank/DDBJ databases">
        <title>The ancient ancestry and fast evolution of plastids.</title>
        <authorList>
            <person name="Moore K.R."/>
            <person name="Magnabosco C."/>
            <person name="Momper L."/>
            <person name="Gold D.A."/>
            <person name="Bosak T."/>
            <person name="Fournier G.P."/>
        </authorList>
    </citation>
    <scope>NUCLEOTIDE SEQUENCE [LARGE SCALE GENOMIC DNA]</scope>
    <source>
        <strain evidence="3 4">CCALA 037</strain>
    </source>
</reference>
<sequence length="397" mass="45137">MINYQLSINLSMDNNLELVRIIGDRIESSPRRQITFAEYMDLALYHPQHGYYASNAERISESGDFLTSPHLADDFGEMLATQLEQIWQILGEPQLFSIVEMGAGRGLLAAQILAYAQREYPDFCRSIDYIIIETAPAMILAQQARLKDLPVRWCDWAEIPDRSINGCFLSNELIDAFPVHQVVKIEDKLQEVYVTLGDRDLVLTEKIDELSTDKLERYWQLNQIDLLGDRYPDKYRTEVNLAALAWLDLVFKKLQRGYIISIDYGYTADRYYNPMRSQGTLQCYYQHAHHNDPYLNIGNQDLTAHVDFTALQNYGELLGLHTVGFTQQGMFLMALGLGERIAAISSSGGDIQSLLQRRQNLHQLIDPMGLGKFGVSIQSQGLTPEERDKSLTGLSLG</sequence>
<keyword evidence="2" id="KW-0808">Transferase</keyword>
<dbReference type="Proteomes" id="UP000238937">
    <property type="component" value="Unassembled WGS sequence"/>
</dbReference>
<proteinExistence type="predicted"/>
<dbReference type="InterPro" id="IPR038375">
    <property type="entry name" value="NDUFAF7_sf"/>
</dbReference>
<keyword evidence="1" id="KW-0489">Methyltransferase</keyword>
<dbReference type="InterPro" id="IPR029063">
    <property type="entry name" value="SAM-dependent_MTases_sf"/>
</dbReference>
<dbReference type="SUPFAM" id="SSF53335">
    <property type="entry name" value="S-adenosyl-L-methionine-dependent methyltransferases"/>
    <property type="match status" value="1"/>
</dbReference>
<dbReference type="EMBL" id="PVWO01000392">
    <property type="protein sequence ID" value="PSB50570.1"/>
    <property type="molecule type" value="Genomic_DNA"/>
</dbReference>
<dbReference type="OrthoDB" id="9794208at2"/>
<protein>
    <recommendedName>
        <fullName evidence="5">SAM-dependent methyltransferase</fullName>
    </recommendedName>
</protein>
<evidence type="ECO:0000313" key="4">
    <source>
        <dbReference type="Proteomes" id="UP000238937"/>
    </source>
</evidence>
<dbReference type="PANTHER" id="PTHR12049">
    <property type="entry name" value="PROTEIN ARGININE METHYLTRANSFERASE NDUFAF7, MITOCHONDRIAL"/>
    <property type="match status" value="1"/>
</dbReference>
<dbReference type="GO" id="GO:0035243">
    <property type="term" value="F:protein-arginine omega-N symmetric methyltransferase activity"/>
    <property type="evidence" value="ECO:0007669"/>
    <property type="project" value="TreeGrafter"/>
</dbReference>
<name>A0A2T1G072_9CYAN</name>
<organism evidence="3 4">
    <name type="scientific">Chamaesiphon polymorphus CCALA 037</name>
    <dbReference type="NCBI Taxonomy" id="2107692"/>
    <lineage>
        <taxon>Bacteria</taxon>
        <taxon>Bacillati</taxon>
        <taxon>Cyanobacteriota</taxon>
        <taxon>Cyanophyceae</taxon>
        <taxon>Gomontiellales</taxon>
        <taxon>Chamaesiphonaceae</taxon>
        <taxon>Chamaesiphon</taxon>
    </lineage>
</organism>
<dbReference type="Pfam" id="PF02636">
    <property type="entry name" value="Methyltransf_28"/>
    <property type="match status" value="1"/>
</dbReference>
<comment type="caution">
    <text evidence="3">The sequence shown here is derived from an EMBL/GenBank/DDBJ whole genome shotgun (WGS) entry which is preliminary data.</text>
</comment>